<accession>A0ABV9YVY6</accession>
<dbReference type="InterPro" id="IPR036890">
    <property type="entry name" value="HATPase_C_sf"/>
</dbReference>
<organism evidence="1 2">
    <name type="scientific">Actinomycetospora atypica</name>
    <dbReference type="NCBI Taxonomy" id="1290095"/>
    <lineage>
        <taxon>Bacteria</taxon>
        <taxon>Bacillati</taxon>
        <taxon>Actinomycetota</taxon>
        <taxon>Actinomycetes</taxon>
        <taxon>Pseudonocardiales</taxon>
        <taxon>Pseudonocardiaceae</taxon>
        <taxon>Actinomycetospora</taxon>
    </lineage>
</organism>
<feature type="non-terminal residue" evidence="1">
    <location>
        <position position="387"/>
    </location>
</feature>
<protein>
    <submittedName>
        <fullName evidence="1">Sacsin N-terminal ATP-binding-like domain-containing protein</fullName>
    </submittedName>
</protein>
<reference evidence="2" key="1">
    <citation type="journal article" date="2019" name="Int. J. Syst. Evol. Microbiol.">
        <title>The Global Catalogue of Microorganisms (GCM) 10K type strain sequencing project: providing services to taxonomists for standard genome sequencing and annotation.</title>
        <authorList>
            <consortium name="The Broad Institute Genomics Platform"/>
            <consortium name="The Broad Institute Genome Sequencing Center for Infectious Disease"/>
            <person name="Wu L."/>
            <person name="Ma J."/>
        </authorList>
    </citation>
    <scope>NUCLEOTIDE SEQUENCE [LARGE SCALE GENOMIC DNA]</scope>
    <source>
        <strain evidence="2">CGMCC 4.7093</strain>
    </source>
</reference>
<dbReference type="Proteomes" id="UP001595947">
    <property type="component" value="Unassembled WGS sequence"/>
</dbReference>
<dbReference type="SUPFAM" id="SSF55874">
    <property type="entry name" value="ATPase domain of HSP90 chaperone/DNA topoisomerase II/histidine kinase"/>
    <property type="match status" value="1"/>
</dbReference>
<comment type="caution">
    <text evidence="1">The sequence shown here is derived from an EMBL/GenBank/DDBJ whole genome shotgun (WGS) entry which is preliminary data.</text>
</comment>
<dbReference type="EMBL" id="JBHSIV010000068">
    <property type="protein sequence ID" value="MFC5066304.1"/>
    <property type="molecule type" value="Genomic_DNA"/>
</dbReference>
<gene>
    <name evidence="1" type="ORF">ACFPBZ_29135</name>
</gene>
<evidence type="ECO:0000313" key="1">
    <source>
        <dbReference type="EMBL" id="MFC5066304.1"/>
    </source>
</evidence>
<sequence>MPPDPFGTAALRRAVLDAWSASPARLREDANAEEDLVRGGYRDRWFVELAQNAADAGIRAGAPTTLSVRTDGTELVVGNTGAPLDAAGVASLASLRASAKRGPDEAVVGRFGVGFAAVLDLGDAPRVVTRIADGVVGVAFDRSRTYDEVLALGGAVADEARRRGPDGVPALRLVWPAEDTDLPDDVTTAVRVPLAKPADELLDQVRAEARDLLLALPGLGAVEVEGRGRLERHDDGGGRVTVGGVVWTTLRCGGELPPELRHDEAGRDALAVEDRGRTRWEGLWAWTPGADPHDVLYAPTPTAEGTTLPARLVVTVPLDADRRRVRPGRLTTHVLRAAAAHLPELVAALAPADRTRFVPGHGLPASEVDAVLQEAATDALRRAAWLP</sequence>
<keyword evidence="2" id="KW-1185">Reference proteome</keyword>
<name>A0ABV9YVY6_9PSEU</name>
<dbReference type="NCBIfam" id="NF047352">
    <property type="entry name" value="P_loop_sacsin"/>
    <property type="match status" value="1"/>
</dbReference>
<evidence type="ECO:0000313" key="2">
    <source>
        <dbReference type="Proteomes" id="UP001595947"/>
    </source>
</evidence>
<proteinExistence type="predicted"/>
<dbReference type="RefSeq" id="WP_378039612.1">
    <property type="nucleotide sequence ID" value="NZ_JBHSIV010000068.1"/>
</dbReference>